<organism evidence="1">
    <name type="scientific">marine sediment metagenome</name>
    <dbReference type="NCBI Taxonomy" id="412755"/>
    <lineage>
        <taxon>unclassified sequences</taxon>
        <taxon>metagenomes</taxon>
        <taxon>ecological metagenomes</taxon>
    </lineage>
</organism>
<comment type="caution">
    <text evidence="1">The sequence shown here is derived from an EMBL/GenBank/DDBJ whole genome shotgun (WGS) entry which is preliminary data.</text>
</comment>
<reference evidence="1" key="1">
    <citation type="journal article" date="2014" name="Front. Microbiol.">
        <title>High frequency of phylogenetically diverse reductive dehalogenase-homologous genes in deep subseafloor sedimentary metagenomes.</title>
        <authorList>
            <person name="Kawai M."/>
            <person name="Futagami T."/>
            <person name="Toyoda A."/>
            <person name="Takaki Y."/>
            <person name="Nishi S."/>
            <person name="Hori S."/>
            <person name="Arai W."/>
            <person name="Tsubouchi T."/>
            <person name="Morono Y."/>
            <person name="Uchiyama I."/>
            <person name="Ito T."/>
            <person name="Fujiyama A."/>
            <person name="Inagaki F."/>
            <person name="Takami H."/>
        </authorList>
    </citation>
    <scope>NUCLEOTIDE SEQUENCE</scope>
    <source>
        <strain evidence="1">Expedition CK06-06</strain>
    </source>
</reference>
<dbReference type="AlphaFoldDB" id="X1C0T7"/>
<gene>
    <name evidence="1" type="ORF">S01H4_39627</name>
</gene>
<feature type="non-terminal residue" evidence="1">
    <location>
        <position position="1"/>
    </location>
</feature>
<evidence type="ECO:0000313" key="1">
    <source>
        <dbReference type="EMBL" id="GAH00892.1"/>
    </source>
</evidence>
<accession>X1C0T7</accession>
<name>X1C0T7_9ZZZZ</name>
<sequence length="42" mass="4957">GASKIPQERFKNLINKITFYPIKNSKDLINLVIEEVKKYYLS</sequence>
<protein>
    <submittedName>
        <fullName evidence="1">Uncharacterized protein</fullName>
    </submittedName>
</protein>
<proteinExistence type="predicted"/>
<dbReference type="EMBL" id="BART01021490">
    <property type="protein sequence ID" value="GAH00892.1"/>
    <property type="molecule type" value="Genomic_DNA"/>
</dbReference>